<dbReference type="AlphaFoldDB" id="A0A645CSI4"/>
<comment type="caution">
    <text evidence="1">The sequence shown here is derived from an EMBL/GenBank/DDBJ whole genome shotgun (WGS) entry which is preliminary data.</text>
</comment>
<sequence>MRGRVVVTQRRGELVHEIGAVGESGQRVAVGFAAYLLKAGGLFGEHGFEPVDHGVHGAGHALQFGNFRFGQADEAAFADRLRLADDGIERALDAAQQLHAEDLGVEGDRAVEIDDAEHGVQDAHEVSFQNCGSCRPRWRSSRRRARQSGQSCSTTDQKRGLWFISLRCASSWQTT</sequence>
<evidence type="ECO:0000313" key="1">
    <source>
        <dbReference type="EMBL" id="MPM80100.1"/>
    </source>
</evidence>
<reference evidence="1" key="1">
    <citation type="submission" date="2019-08" db="EMBL/GenBank/DDBJ databases">
        <authorList>
            <person name="Kucharzyk K."/>
            <person name="Murdoch R.W."/>
            <person name="Higgins S."/>
            <person name="Loffler F."/>
        </authorList>
    </citation>
    <scope>NUCLEOTIDE SEQUENCE</scope>
</reference>
<proteinExistence type="predicted"/>
<dbReference type="EMBL" id="VSSQ01029817">
    <property type="protein sequence ID" value="MPM80100.1"/>
    <property type="molecule type" value="Genomic_DNA"/>
</dbReference>
<organism evidence="1">
    <name type="scientific">bioreactor metagenome</name>
    <dbReference type="NCBI Taxonomy" id="1076179"/>
    <lineage>
        <taxon>unclassified sequences</taxon>
        <taxon>metagenomes</taxon>
        <taxon>ecological metagenomes</taxon>
    </lineage>
</organism>
<name>A0A645CSI4_9ZZZZ</name>
<gene>
    <name evidence="1" type="ORF">SDC9_127146</name>
</gene>
<accession>A0A645CSI4</accession>
<protein>
    <submittedName>
        <fullName evidence="1">Uncharacterized protein</fullName>
    </submittedName>
</protein>